<dbReference type="Proteomes" id="UP000249304">
    <property type="component" value="Unassembled WGS sequence"/>
</dbReference>
<dbReference type="Pfam" id="PF03176">
    <property type="entry name" value="MMPL"/>
    <property type="match status" value="1"/>
</dbReference>
<dbReference type="EMBL" id="POUD01000045">
    <property type="protein sequence ID" value="PZG18933.1"/>
    <property type="molecule type" value="Genomic_DNA"/>
</dbReference>
<evidence type="ECO:0000256" key="7">
    <source>
        <dbReference type="SAM" id="Phobius"/>
    </source>
</evidence>
<comment type="subcellular location">
    <subcellularLocation>
        <location evidence="1">Cell membrane</location>
        <topology evidence="1">Multi-pass membrane protein</topology>
    </subcellularLocation>
</comment>
<accession>A0A2W2E8Q3</accession>
<evidence type="ECO:0000256" key="3">
    <source>
        <dbReference type="ARBA" id="ARBA00022692"/>
    </source>
</evidence>
<feature type="transmembrane region" description="Helical" evidence="7">
    <location>
        <begin position="302"/>
        <end position="323"/>
    </location>
</feature>
<evidence type="ECO:0000256" key="2">
    <source>
        <dbReference type="ARBA" id="ARBA00022475"/>
    </source>
</evidence>
<evidence type="ECO:0000259" key="8">
    <source>
        <dbReference type="Pfam" id="PF03176"/>
    </source>
</evidence>
<feature type="transmembrane region" description="Helical" evidence="7">
    <location>
        <begin position="227"/>
        <end position="251"/>
    </location>
</feature>
<evidence type="ECO:0000256" key="1">
    <source>
        <dbReference type="ARBA" id="ARBA00004651"/>
    </source>
</evidence>
<feature type="transmembrane region" description="Helical" evidence="7">
    <location>
        <begin position="39"/>
        <end position="59"/>
    </location>
</feature>
<dbReference type="Gene3D" id="1.20.1640.10">
    <property type="entry name" value="Multidrug efflux transporter AcrB transmembrane domain"/>
    <property type="match status" value="1"/>
</dbReference>
<protein>
    <recommendedName>
        <fullName evidence="8">Membrane transport protein MMPL domain-containing protein</fullName>
    </recommendedName>
</protein>
<keyword evidence="2" id="KW-1003">Cell membrane</keyword>
<feature type="domain" description="Membrane transport protein MMPL" evidence="8">
    <location>
        <begin position="70"/>
        <end position="372"/>
    </location>
</feature>
<gene>
    <name evidence="9" type="ORF">C1J01_13480</name>
</gene>
<name>A0A2W2E8Q3_9ACTN</name>
<dbReference type="AlphaFoldDB" id="A0A2W2E8Q3"/>
<dbReference type="GO" id="GO:0005886">
    <property type="term" value="C:plasma membrane"/>
    <property type="evidence" value="ECO:0007669"/>
    <property type="project" value="UniProtKB-SubCell"/>
</dbReference>
<evidence type="ECO:0000256" key="5">
    <source>
        <dbReference type="ARBA" id="ARBA00023136"/>
    </source>
</evidence>
<reference evidence="9 10" key="1">
    <citation type="submission" date="2018-01" db="EMBL/GenBank/DDBJ databases">
        <title>Draft genome sequence of Nonomuraea sp. KC333.</title>
        <authorList>
            <person name="Sahin N."/>
            <person name="Saygin H."/>
            <person name="Ay H."/>
        </authorList>
    </citation>
    <scope>NUCLEOTIDE SEQUENCE [LARGE SCALE GENOMIC DNA]</scope>
    <source>
        <strain evidence="9 10">KC333</strain>
    </source>
</reference>
<feature type="compositionally biased region" description="Basic residues" evidence="6">
    <location>
        <begin position="361"/>
        <end position="375"/>
    </location>
</feature>
<evidence type="ECO:0000313" key="10">
    <source>
        <dbReference type="Proteomes" id="UP000249304"/>
    </source>
</evidence>
<keyword evidence="5 7" id="KW-0472">Membrane</keyword>
<evidence type="ECO:0000256" key="6">
    <source>
        <dbReference type="SAM" id="MobiDB-lite"/>
    </source>
</evidence>
<feature type="region of interest" description="Disordered" evidence="6">
    <location>
        <begin position="361"/>
        <end position="385"/>
    </location>
</feature>
<keyword evidence="10" id="KW-1185">Reference proteome</keyword>
<organism evidence="9 10">
    <name type="scientific">Nonomuraea aridisoli</name>
    <dbReference type="NCBI Taxonomy" id="2070368"/>
    <lineage>
        <taxon>Bacteria</taxon>
        <taxon>Bacillati</taxon>
        <taxon>Actinomycetota</taxon>
        <taxon>Actinomycetes</taxon>
        <taxon>Streptosporangiales</taxon>
        <taxon>Streptosporangiaceae</taxon>
        <taxon>Nonomuraea</taxon>
    </lineage>
</organism>
<sequence length="400" mass="40733">MAVSSRASAGGPPPALPEWPRRPSVWWRLGHVAARRHRAVLAAWLALVAGSLVLVPGLVERATAPDVRVEGADSTAGARVLERGFPRLGAEQMMMVFASTTLSDADEPYQRAMSDAARAVAGRPMVGGVDLLPPVAGQDRRRAYAIVGVNGGPRARQEAVPVLLRVAGDAAGRASGGRVRVHLVGESAMVAEVKRTDLADLQRAELLAVPLALVALLIGLRSAGAAVTVLLVAGTVPVTALGALAVASALGAGVNTFMLAVAATVGLGLGLDYALLILLRYRQSRASGHDRAEAAALAVSTAGRTAGWCALGVALTAAALMVVRTPLIRTMAAGVSLSALIAAAVALTLLPAAVAAADRHLHRPPASRRPRRRGHQAVAAGSGGLDGWGHEAVVAGSGGR</sequence>
<dbReference type="PANTHER" id="PTHR33406:SF13">
    <property type="entry name" value="MEMBRANE PROTEIN YDFJ"/>
    <property type="match status" value="1"/>
</dbReference>
<feature type="non-terminal residue" evidence="9">
    <location>
        <position position="400"/>
    </location>
</feature>
<dbReference type="RefSeq" id="WP_146615583.1">
    <property type="nucleotide sequence ID" value="NZ_POUD01000045.1"/>
</dbReference>
<evidence type="ECO:0000256" key="4">
    <source>
        <dbReference type="ARBA" id="ARBA00022989"/>
    </source>
</evidence>
<keyword evidence="3 7" id="KW-0812">Transmembrane</keyword>
<proteinExistence type="predicted"/>
<evidence type="ECO:0000313" key="9">
    <source>
        <dbReference type="EMBL" id="PZG18933.1"/>
    </source>
</evidence>
<dbReference type="SUPFAM" id="SSF82866">
    <property type="entry name" value="Multidrug efflux transporter AcrB transmembrane domain"/>
    <property type="match status" value="1"/>
</dbReference>
<dbReference type="InterPro" id="IPR050545">
    <property type="entry name" value="Mycobact_MmpL"/>
</dbReference>
<keyword evidence="4 7" id="KW-1133">Transmembrane helix</keyword>
<feature type="transmembrane region" description="Helical" evidence="7">
    <location>
        <begin position="335"/>
        <end position="357"/>
    </location>
</feature>
<feature type="transmembrane region" description="Helical" evidence="7">
    <location>
        <begin position="257"/>
        <end position="281"/>
    </location>
</feature>
<comment type="caution">
    <text evidence="9">The sequence shown here is derived from an EMBL/GenBank/DDBJ whole genome shotgun (WGS) entry which is preliminary data.</text>
</comment>
<dbReference type="InterPro" id="IPR004869">
    <property type="entry name" value="MMPL_dom"/>
</dbReference>
<dbReference type="PANTHER" id="PTHR33406">
    <property type="entry name" value="MEMBRANE PROTEIN MJ1562-RELATED"/>
    <property type="match status" value="1"/>
</dbReference>